<organism evidence="1 2">
    <name type="scientific">Micromonospora wenchangensis</name>
    <dbReference type="NCBI Taxonomy" id="1185415"/>
    <lineage>
        <taxon>Bacteria</taxon>
        <taxon>Bacillati</taxon>
        <taxon>Actinomycetota</taxon>
        <taxon>Actinomycetes</taxon>
        <taxon>Micromonosporales</taxon>
        <taxon>Micromonosporaceae</taxon>
        <taxon>Micromonospora</taxon>
    </lineage>
</organism>
<dbReference type="GO" id="GO:0005737">
    <property type="term" value="C:cytoplasm"/>
    <property type="evidence" value="ECO:0007669"/>
    <property type="project" value="TreeGrafter"/>
</dbReference>
<dbReference type="Proteomes" id="UP000197174">
    <property type="component" value="Unassembled WGS sequence"/>
</dbReference>
<name>A0A246RLE8_9ACTN</name>
<sequence>MRFSGGRNASGPLVWAQQSIWPAIKRDRPHDGHLNVRFAVPAEPTSQYRDIVSTVATVMSVHEGLRTRFPLADDGSTCYQEVSSSGRVALPTVELAAADVDSYLEEWSQRSFDTAGQWPVRFTLAVSGGKPLAILGVTSHLVLDKFGERALVQDMRALLRGGHVWSGSGRITGVGRAEHEAGERLTAISERAVSRWRSLLESHETRMFPVKLTNRAVLGSAMLVSPAATAAADHIAAKLRVSSASVFMAATAVLVSVLSEREQVVMQSMLSNRFSPSEMAFVGNIAQPWGLPVEVGEKSFEDIANAVYQGSLSAYRMSRFNPHVCNSMRQELQVARGLDELPWFDSFHNDTRSLRLRKAAGPSRAARKLTRGKDLLRHGSKLYVEIREVDDCAEIFVVANSGHLPVGDPGTLAVSIESMLSRVLASDSGTAARQLVTLALAEAGERE</sequence>
<evidence type="ECO:0000313" key="1">
    <source>
        <dbReference type="EMBL" id="OWV07084.1"/>
    </source>
</evidence>
<dbReference type="PANTHER" id="PTHR45527:SF1">
    <property type="entry name" value="FATTY ACID SYNTHASE"/>
    <property type="match status" value="1"/>
</dbReference>
<comment type="caution">
    <text evidence="1">The sequence shown here is derived from an EMBL/GenBank/DDBJ whole genome shotgun (WGS) entry which is preliminary data.</text>
</comment>
<dbReference type="GO" id="GO:0044550">
    <property type="term" value="P:secondary metabolite biosynthetic process"/>
    <property type="evidence" value="ECO:0007669"/>
    <property type="project" value="TreeGrafter"/>
</dbReference>
<keyword evidence="2" id="KW-1185">Reference proteome</keyword>
<dbReference type="InterPro" id="IPR023213">
    <property type="entry name" value="CAT-like_dom_sf"/>
</dbReference>
<reference evidence="1 2" key="1">
    <citation type="submission" date="2017-03" db="EMBL/GenBank/DDBJ databases">
        <title>Whole genome sequence of Micromonospora wenchangensis, isolated from mangrove soil.</title>
        <authorList>
            <person name="Yang H."/>
        </authorList>
    </citation>
    <scope>NUCLEOTIDE SEQUENCE [LARGE SCALE GENOMIC DNA]</scope>
    <source>
        <strain evidence="1 2">CCTCC AA 2012002</strain>
    </source>
</reference>
<dbReference type="EMBL" id="MZMV01000022">
    <property type="protein sequence ID" value="OWV07084.1"/>
    <property type="molecule type" value="Genomic_DNA"/>
</dbReference>
<dbReference type="Gene3D" id="3.30.559.30">
    <property type="entry name" value="Nonribosomal peptide synthetase, condensation domain"/>
    <property type="match status" value="1"/>
</dbReference>
<proteinExistence type="predicted"/>
<dbReference type="GO" id="GO:0043041">
    <property type="term" value="P:amino acid activation for nonribosomal peptide biosynthetic process"/>
    <property type="evidence" value="ECO:0007669"/>
    <property type="project" value="TreeGrafter"/>
</dbReference>
<dbReference type="GO" id="GO:0031177">
    <property type="term" value="F:phosphopantetheine binding"/>
    <property type="evidence" value="ECO:0007669"/>
    <property type="project" value="TreeGrafter"/>
</dbReference>
<dbReference type="Gene3D" id="3.30.559.10">
    <property type="entry name" value="Chloramphenicol acetyltransferase-like domain"/>
    <property type="match status" value="1"/>
</dbReference>
<dbReference type="PANTHER" id="PTHR45527">
    <property type="entry name" value="NONRIBOSOMAL PEPTIDE SYNTHETASE"/>
    <property type="match status" value="1"/>
</dbReference>
<evidence type="ECO:0000313" key="2">
    <source>
        <dbReference type="Proteomes" id="UP000197174"/>
    </source>
</evidence>
<gene>
    <name evidence="1" type="ORF">B5D80_14960</name>
</gene>
<protein>
    <recommendedName>
        <fullName evidence="3">Condensation domain-containing protein</fullName>
    </recommendedName>
</protein>
<evidence type="ECO:0008006" key="3">
    <source>
        <dbReference type="Google" id="ProtNLM"/>
    </source>
</evidence>
<dbReference type="SUPFAM" id="SSF52777">
    <property type="entry name" value="CoA-dependent acyltransferases"/>
    <property type="match status" value="2"/>
</dbReference>
<dbReference type="AlphaFoldDB" id="A0A246RLE8"/>
<accession>A0A246RLE8</accession>